<evidence type="ECO:0000259" key="11">
    <source>
        <dbReference type="Pfam" id="PF00593"/>
    </source>
</evidence>
<evidence type="ECO:0000256" key="4">
    <source>
        <dbReference type="ARBA" id="ARBA00022692"/>
    </source>
</evidence>
<dbReference type="InterPro" id="IPR039426">
    <property type="entry name" value="TonB-dep_rcpt-like"/>
</dbReference>
<dbReference type="Proteomes" id="UP000185841">
    <property type="component" value="Unassembled WGS sequence"/>
</dbReference>
<evidence type="ECO:0000256" key="2">
    <source>
        <dbReference type="ARBA" id="ARBA00022448"/>
    </source>
</evidence>
<evidence type="ECO:0000313" key="13">
    <source>
        <dbReference type="EMBL" id="SIQ35270.1"/>
    </source>
</evidence>
<dbReference type="Pfam" id="PF07715">
    <property type="entry name" value="Plug"/>
    <property type="match status" value="1"/>
</dbReference>
<evidence type="ECO:0000313" key="14">
    <source>
        <dbReference type="Proteomes" id="UP000185841"/>
    </source>
</evidence>
<dbReference type="InterPro" id="IPR000531">
    <property type="entry name" value="Beta-barrel_TonB"/>
</dbReference>
<keyword evidence="7 8" id="KW-0998">Cell outer membrane</keyword>
<dbReference type="EMBL" id="FTMP01000003">
    <property type="protein sequence ID" value="SIQ35270.1"/>
    <property type="molecule type" value="Genomic_DNA"/>
</dbReference>
<comment type="subcellular location">
    <subcellularLocation>
        <location evidence="1 8">Cell outer membrane</location>
        <topology evidence="1 8">Multi-pass membrane protein</topology>
    </subcellularLocation>
</comment>
<protein>
    <submittedName>
        <fullName evidence="13">Iron complex outermembrane recepter protein</fullName>
    </submittedName>
</protein>
<gene>
    <name evidence="13" type="ORF">SAMN05878282_103320</name>
</gene>
<name>A0A1N6S2J3_AQUAC</name>
<feature type="signal peptide" evidence="10">
    <location>
        <begin position="1"/>
        <end position="30"/>
    </location>
</feature>
<dbReference type="Pfam" id="PF00593">
    <property type="entry name" value="TonB_dep_Rec_b-barrel"/>
    <property type="match status" value="1"/>
</dbReference>
<dbReference type="InterPro" id="IPR036942">
    <property type="entry name" value="Beta-barrel_TonB_sf"/>
</dbReference>
<dbReference type="GO" id="GO:0044718">
    <property type="term" value="P:siderophore transmembrane transport"/>
    <property type="evidence" value="ECO:0007669"/>
    <property type="project" value="TreeGrafter"/>
</dbReference>
<dbReference type="InterPro" id="IPR012910">
    <property type="entry name" value="Plug_dom"/>
</dbReference>
<dbReference type="GO" id="GO:0015344">
    <property type="term" value="F:siderophore uptake transmembrane transporter activity"/>
    <property type="evidence" value="ECO:0007669"/>
    <property type="project" value="TreeGrafter"/>
</dbReference>
<proteinExistence type="inferred from homology"/>
<keyword evidence="4 8" id="KW-0812">Transmembrane</keyword>
<dbReference type="Gene3D" id="2.40.170.20">
    <property type="entry name" value="TonB-dependent receptor, beta-barrel domain"/>
    <property type="match status" value="1"/>
</dbReference>
<evidence type="ECO:0000256" key="6">
    <source>
        <dbReference type="ARBA" id="ARBA00023136"/>
    </source>
</evidence>
<evidence type="ECO:0000256" key="3">
    <source>
        <dbReference type="ARBA" id="ARBA00022452"/>
    </source>
</evidence>
<dbReference type="SUPFAM" id="SSF56935">
    <property type="entry name" value="Porins"/>
    <property type="match status" value="1"/>
</dbReference>
<feature type="domain" description="TonB-dependent receptor-like beta-barrel" evidence="11">
    <location>
        <begin position="206"/>
        <end position="650"/>
    </location>
</feature>
<reference evidence="13 14" key="1">
    <citation type="submission" date="2017-01" db="EMBL/GenBank/DDBJ databases">
        <authorList>
            <person name="Mah S.A."/>
            <person name="Swanson W.J."/>
            <person name="Moy G.W."/>
            <person name="Vacquier V.D."/>
        </authorList>
    </citation>
    <scope>NUCLEOTIDE SEQUENCE [LARGE SCALE GENOMIC DNA]</scope>
    <source>
        <strain evidence="13 14">RU36E</strain>
    </source>
</reference>
<accession>A0A1N6S2J3</accession>
<dbReference type="RefSeq" id="WP_254843358.1">
    <property type="nucleotide sequence ID" value="NZ_FTMP01000003.1"/>
</dbReference>
<dbReference type="GO" id="GO:0009279">
    <property type="term" value="C:cell outer membrane"/>
    <property type="evidence" value="ECO:0007669"/>
    <property type="project" value="UniProtKB-SubCell"/>
</dbReference>
<dbReference type="PANTHER" id="PTHR30069">
    <property type="entry name" value="TONB-DEPENDENT OUTER MEMBRANE RECEPTOR"/>
    <property type="match status" value="1"/>
</dbReference>
<keyword evidence="3 8" id="KW-1134">Transmembrane beta strand</keyword>
<evidence type="ECO:0000256" key="1">
    <source>
        <dbReference type="ARBA" id="ARBA00004571"/>
    </source>
</evidence>
<evidence type="ECO:0000256" key="8">
    <source>
        <dbReference type="PROSITE-ProRule" id="PRU01360"/>
    </source>
</evidence>
<keyword evidence="6 8" id="KW-0472">Membrane</keyword>
<comment type="similarity">
    <text evidence="8 9">Belongs to the TonB-dependent receptor family.</text>
</comment>
<dbReference type="CDD" id="cd01347">
    <property type="entry name" value="ligand_gated_channel"/>
    <property type="match status" value="1"/>
</dbReference>
<evidence type="ECO:0000259" key="12">
    <source>
        <dbReference type="Pfam" id="PF07715"/>
    </source>
</evidence>
<dbReference type="PROSITE" id="PS52016">
    <property type="entry name" value="TONB_DEPENDENT_REC_3"/>
    <property type="match status" value="1"/>
</dbReference>
<evidence type="ECO:0000256" key="9">
    <source>
        <dbReference type="RuleBase" id="RU003357"/>
    </source>
</evidence>
<dbReference type="InterPro" id="IPR037066">
    <property type="entry name" value="Plug_dom_sf"/>
</dbReference>
<evidence type="ECO:0000256" key="5">
    <source>
        <dbReference type="ARBA" id="ARBA00023077"/>
    </source>
</evidence>
<keyword evidence="2 8" id="KW-0813">Transport</keyword>
<feature type="chain" id="PRO_5013201513" evidence="10">
    <location>
        <begin position="31"/>
        <end position="689"/>
    </location>
</feature>
<feature type="domain" description="TonB-dependent receptor plug" evidence="12">
    <location>
        <begin position="63"/>
        <end position="171"/>
    </location>
</feature>
<dbReference type="PANTHER" id="PTHR30069:SF39">
    <property type="entry name" value="BLL6183 PROTEIN"/>
    <property type="match status" value="1"/>
</dbReference>
<keyword evidence="5 9" id="KW-0798">TonB box</keyword>
<sequence>MKRTIEAALRPLFIPSLLTLSLGLAHSAQASEQLQLETTQIEGRHVSDPTAPTQTEKKAEFAQIPGGASVVDAEQYKNGRSSTMQDALGLATGVFIQPRFGAEEARLSIRGSGLQRTFHGRGLLLMQDGAPVNMADGSFDFQSIEPLATDHIEVLRGANAWRYGAANLGGAINFVSPTGKTAAPVTLRAEAGSFDYQRLYAAFAQDFGDWDAFVSLNDYAQDGFRDHARQDNQRYFANLGGRINDRLSTRFYLTHVETDSDLPGNLSKAQLRDNPEQAAAESVSKDNQRDFTLNRLGNISVLELNGGHSLELATYYSEKSLFHPIFQVLDIDYEDYGLRLTHKWQNDAGWRWQGGLDSSHGRAWDSRYANQSGHSGDKLNELHQTARNLNLFGELEIPLAERWALITGVAWQHQERDVDDRLRCNAFVTGFCLPQDESFNKTYIGRSGRIGLRHDLNEELQLFTNFSQSFEPPTFSELSGGAIVSENDAQKANTLEAGLRWARGDLDVDLAVYRSEIRDELIGYTDPTRQGNVITTNADRTIHQGIEFGAAWTLGDFVLRGQYLFNDFRFDNDEVYGDNRIAGVPRQFLKGEALWQKAGWYAGPTLEWVPTHYAVDHAESLYAEGYAIWGLKGGYRPDDGLGFFVEGRNLADKTYIATTGVVADANGQDAALFLPGDGRSLYVGLEWRM</sequence>
<dbReference type="Gene3D" id="2.170.130.10">
    <property type="entry name" value="TonB-dependent receptor, plug domain"/>
    <property type="match status" value="1"/>
</dbReference>
<dbReference type="AlphaFoldDB" id="A0A1N6S2J3"/>
<evidence type="ECO:0000256" key="7">
    <source>
        <dbReference type="ARBA" id="ARBA00023237"/>
    </source>
</evidence>
<evidence type="ECO:0000256" key="10">
    <source>
        <dbReference type="SAM" id="SignalP"/>
    </source>
</evidence>
<keyword evidence="10" id="KW-0732">Signal</keyword>
<organism evidence="13 14">
    <name type="scientific">Aquipseudomonas alcaligenes</name>
    <name type="common">Pseudomonas alcaligenes</name>
    <dbReference type="NCBI Taxonomy" id="43263"/>
    <lineage>
        <taxon>Bacteria</taxon>
        <taxon>Pseudomonadati</taxon>
        <taxon>Pseudomonadota</taxon>
        <taxon>Gammaproteobacteria</taxon>
        <taxon>Pseudomonadales</taxon>
        <taxon>Pseudomonadaceae</taxon>
        <taxon>Aquipseudomonas</taxon>
    </lineage>
</organism>